<dbReference type="KEGG" id="ngr:NAEGRDRAFT_65164"/>
<dbReference type="GeneID" id="8848831"/>
<keyword evidence="1" id="KW-1133">Transmembrane helix</keyword>
<dbReference type="InParanoid" id="D2V8I1"/>
<dbReference type="VEuPathDB" id="AmoebaDB:NAEGRDRAFT_65164"/>
<keyword evidence="1" id="KW-0472">Membrane</keyword>
<feature type="transmembrane region" description="Helical" evidence="1">
    <location>
        <begin position="20"/>
        <end position="41"/>
    </location>
</feature>
<keyword evidence="1" id="KW-0812">Transmembrane</keyword>
<proteinExistence type="predicted"/>
<evidence type="ECO:0000313" key="3">
    <source>
        <dbReference type="Proteomes" id="UP000006671"/>
    </source>
</evidence>
<dbReference type="RefSeq" id="XP_002679556.1">
    <property type="nucleotide sequence ID" value="XM_002679510.1"/>
</dbReference>
<feature type="transmembrane region" description="Helical" evidence="1">
    <location>
        <begin position="125"/>
        <end position="144"/>
    </location>
</feature>
<accession>D2V8I1</accession>
<dbReference type="Proteomes" id="UP000006671">
    <property type="component" value="Unassembled WGS sequence"/>
</dbReference>
<dbReference type="EMBL" id="GG738857">
    <property type="protein sequence ID" value="EFC46812.1"/>
    <property type="molecule type" value="Genomic_DNA"/>
</dbReference>
<organism evidence="3">
    <name type="scientific">Naegleria gruberi</name>
    <name type="common">Amoeba</name>
    <dbReference type="NCBI Taxonomy" id="5762"/>
    <lineage>
        <taxon>Eukaryota</taxon>
        <taxon>Discoba</taxon>
        <taxon>Heterolobosea</taxon>
        <taxon>Tetramitia</taxon>
        <taxon>Eutetramitia</taxon>
        <taxon>Vahlkampfiidae</taxon>
        <taxon>Naegleria</taxon>
    </lineage>
</organism>
<dbReference type="OrthoDB" id="10576953at2759"/>
<protein>
    <submittedName>
        <fullName evidence="2">Predicted protein</fullName>
    </submittedName>
</protein>
<feature type="transmembrane region" description="Helical" evidence="1">
    <location>
        <begin position="183"/>
        <end position="205"/>
    </location>
</feature>
<dbReference type="OMA" id="RMYENSA"/>
<name>D2V8I1_NAEGR</name>
<evidence type="ECO:0000256" key="1">
    <source>
        <dbReference type="SAM" id="Phobius"/>
    </source>
</evidence>
<dbReference type="AlphaFoldDB" id="D2V8I1"/>
<sequence length="245" mass="27631">MMDSILPPIPISLYDFFGSIWIIPGTIGSIIGDPLVCYLAYILSPKVKNQDASGPVRIRWPIVTFMLQIIFGLIRTGLFFLLVFWTRYYCLEHNVRGVFNGFIPEDDDADEDEINKRMYENSANAAFGFIKMHFFIMNFASSYIGHVISSAKTGYVANPMADQMADQPNNAIPPEMMKLDLNLICHAASVVIYVYIVLIFVWSVIGLSTALMVAVVHIALILVIYRNVVKMIINTVKKLFSNKTD</sequence>
<feature type="transmembrane region" description="Helical" evidence="1">
    <location>
        <begin position="211"/>
        <end position="229"/>
    </location>
</feature>
<feature type="transmembrane region" description="Helical" evidence="1">
    <location>
        <begin position="62"/>
        <end position="85"/>
    </location>
</feature>
<keyword evidence="3" id="KW-1185">Reference proteome</keyword>
<evidence type="ECO:0000313" key="2">
    <source>
        <dbReference type="EMBL" id="EFC46812.1"/>
    </source>
</evidence>
<reference evidence="2 3" key="1">
    <citation type="journal article" date="2010" name="Cell">
        <title>The genome of Naegleria gruberi illuminates early eukaryotic versatility.</title>
        <authorList>
            <person name="Fritz-Laylin L.K."/>
            <person name="Prochnik S.E."/>
            <person name="Ginger M.L."/>
            <person name="Dacks J.B."/>
            <person name="Carpenter M.L."/>
            <person name="Field M.C."/>
            <person name="Kuo A."/>
            <person name="Paredez A."/>
            <person name="Chapman J."/>
            <person name="Pham J."/>
            <person name="Shu S."/>
            <person name="Neupane R."/>
            <person name="Cipriano M."/>
            <person name="Mancuso J."/>
            <person name="Tu H."/>
            <person name="Salamov A."/>
            <person name="Lindquist E."/>
            <person name="Shapiro H."/>
            <person name="Lucas S."/>
            <person name="Grigoriev I.V."/>
            <person name="Cande W.Z."/>
            <person name="Fulton C."/>
            <person name="Rokhsar D.S."/>
            <person name="Dawson S.C."/>
        </authorList>
    </citation>
    <scope>NUCLEOTIDE SEQUENCE [LARGE SCALE GENOMIC DNA]</scope>
    <source>
        <strain evidence="2 3">NEG-M</strain>
    </source>
</reference>
<gene>
    <name evidence="2" type="ORF">NAEGRDRAFT_65164</name>
</gene>